<evidence type="ECO:0000313" key="3">
    <source>
        <dbReference type="Proteomes" id="UP000093740"/>
    </source>
</evidence>
<feature type="coiled-coil region" evidence="1">
    <location>
        <begin position="178"/>
        <end position="212"/>
    </location>
</feature>
<keyword evidence="3" id="KW-1185">Reference proteome</keyword>
<proteinExistence type="predicted"/>
<dbReference type="RefSeq" id="WP_033191963.1">
    <property type="nucleotide sequence ID" value="NZ_CP014334.2"/>
</dbReference>
<dbReference type="Proteomes" id="UP000093740">
    <property type="component" value="Chromosome"/>
</dbReference>
<sequence>MSEKEYFEKLLAGVEQSLKEEFLSLKQLNEENFSEYKDQFSEVFWKLYEAIAQNIDETSPLEQKFFLRLGLVDPRYLTKDDLERIKECMISQPDDTFYYVDEWLVAVKNGKINPSTFEEVIQEQPQEKRTYDYTWIEKEYERKLFERNVEEEKLKDLVKGVQGKGPYTKGVYVIFDEITKSIGKLKKLDNDIKNLKETLDKAREQAQAVQRLPKSNGKSSAFTEPLVIRQMVKKTVGKLGIQYPALTSNYLREISAIFSKKNSLKLFEELKLLDPTTLRRTIKGTEVFMSPFVILVPGYGESGFCWEPIEGLNIYGRGRIVVPIFSRKGLDPFYQAFGEYRWKLEKELSFGRWMEEGLTGEYYQYLEENKLKGQPAEYFVKDYILWLSKEANGIQKLDKAVREIFWKYMPFDDSVKEKLSKVSYIYQQLWERDLRKRQRDQY</sequence>
<dbReference type="KEGG" id="fia:NA23_10680"/>
<name>A0AAJ5L9U9_FERIS</name>
<accession>A0AAJ5L9U9</accession>
<keyword evidence="1" id="KW-0175">Coiled coil</keyword>
<organism evidence="2 3">
    <name type="scientific">Fervidobacterium islandicum</name>
    <dbReference type="NCBI Taxonomy" id="2423"/>
    <lineage>
        <taxon>Bacteria</taxon>
        <taxon>Thermotogati</taxon>
        <taxon>Thermotogota</taxon>
        <taxon>Thermotogae</taxon>
        <taxon>Thermotogales</taxon>
        <taxon>Fervidobacteriaceae</taxon>
        <taxon>Fervidobacterium</taxon>
    </lineage>
</organism>
<dbReference type="EMBL" id="CP014334">
    <property type="protein sequence ID" value="UOE96734.1"/>
    <property type="molecule type" value="Genomic_DNA"/>
</dbReference>
<gene>
    <name evidence="2" type="ORF">NA23_10680</name>
</gene>
<evidence type="ECO:0000256" key="1">
    <source>
        <dbReference type="SAM" id="Coils"/>
    </source>
</evidence>
<dbReference type="AlphaFoldDB" id="A0AAJ5L9U9"/>
<evidence type="ECO:0000313" key="2">
    <source>
        <dbReference type="EMBL" id="UOE96734.1"/>
    </source>
</evidence>
<reference evidence="2 3" key="1">
    <citation type="journal article" date="2015" name="Stand. Genomic Sci.">
        <title>Genome sequence of a native-feather degrading extremely thermophilic Eubacterium, Fervidobacterium islandicum AW-1.</title>
        <authorList>
            <person name="Lee Y.J."/>
            <person name="Jeong H."/>
            <person name="Park G.S."/>
            <person name="Kwak Y."/>
            <person name="Lee S.J."/>
            <person name="Lee S.J."/>
            <person name="Park M.K."/>
            <person name="Kim J.Y."/>
            <person name="Kang H.K."/>
            <person name="Shin J.H."/>
            <person name="Lee D.W."/>
        </authorList>
    </citation>
    <scope>NUCLEOTIDE SEQUENCE [LARGE SCALE GENOMIC DNA]</scope>
    <source>
        <strain evidence="2 3">AW-1</strain>
    </source>
</reference>
<protein>
    <submittedName>
        <fullName evidence="2">Uncharacterized protein</fullName>
    </submittedName>
</protein>